<evidence type="ECO:0000313" key="9">
    <source>
        <dbReference type="EMBL" id="MBA0084564.1"/>
    </source>
</evidence>
<evidence type="ECO:0000256" key="2">
    <source>
        <dbReference type="ARBA" id="ARBA00007186"/>
    </source>
</evidence>
<dbReference type="GO" id="GO:0046373">
    <property type="term" value="P:L-arabinose metabolic process"/>
    <property type="evidence" value="ECO:0007669"/>
    <property type="project" value="InterPro"/>
</dbReference>
<dbReference type="PANTHER" id="PTHR43576">
    <property type="entry name" value="ALPHA-L-ARABINOFURANOSIDASE C-RELATED"/>
    <property type="match status" value="1"/>
</dbReference>
<dbReference type="Gene3D" id="2.60.40.1180">
    <property type="entry name" value="Golgi alpha-mannosidase II"/>
    <property type="match status" value="1"/>
</dbReference>
<protein>
    <recommendedName>
        <fullName evidence="4">non-reducing end alpha-L-arabinofuranosidase</fullName>
        <ecNumber evidence="4">3.2.1.55</ecNumber>
    </recommendedName>
</protein>
<dbReference type="EC" id="3.2.1.55" evidence="4"/>
<evidence type="ECO:0000313" key="10">
    <source>
        <dbReference type="Proteomes" id="UP000567293"/>
    </source>
</evidence>
<dbReference type="Pfam" id="PF06964">
    <property type="entry name" value="Alpha-L-AF_C"/>
    <property type="match status" value="1"/>
</dbReference>
<sequence length="501" mass="55907">MARVYLDSRRVIGALDRNLFGSFLEHLGRAIYEGIYDPVSKLSDANGFRKDVMEEVRQMGVPIIRYPGGNFVSGYNWLDGVGPKESRPRVLDKAWNSINSNQFGTNEFMAWCKAVGAEPLMGLNLGTGTAEEAAALVEYCNSDQGTKWSDLRRKHGFSEPYGVKRWCLGNEMDGPWQIGHMTATEYGMKAQDAARQMRYVDPSLQLIACGSSGPFMPTYLEWDREVLEQCYDYVDGLSLHRYFTNSPQDTGGDSSKFLAMNLSMEQQIEETIAVCDLVRGHKRSPKRLWLSFDEWNVWYRARTGDATNGHRQQAPHLLEEVYNLEDALLVGGLVNSLLRHADRIKVACLAQLINVIAPVMTNSSGLLRQTIYYPYKWALQYGRGAVLNLLVESPTYEVSKLGQVPYVDVAGTMSAQDGKVAIFALNRDLSKAHVVEINWQDRTPGQVLVSTVLTGGDLKASNTFDSPQKVAPQTFAKPSTSGGRTKLELPARSYTVIQWSG</sequence>
<evidence type="ECO:0000256" key="7">
    <source>
        <dbReference type="ARBA" id="ARBA00023295"/>
    </source>
</evidence>
<organism evidence="9 10">
    <name type="scientific">Candidatus Acidiferrum panamense</name>
    <dbReference type="NCBI Taxonomy" id="2741543"/>
    <lineage>
        <taxon>Bacteria</taxon>
        <taxon>Pseudomonadati</taxon>
        <taxon>Acidobacteriota</taxon>
        <taxon>Terriglobia</taxon>
        <taxon>Candidatus Acidiferrales</taxon>
        <taxon>Candidatus Acidiferrum</taxon>
    </lineage>
</organism>
<dbReference type="GO" id="GO:0046556">
    <property type="term" value="F:alpha-L-arabinofuranosidase activity"/>
    <property type="evidence" value="ECO:0007669"/>
    <property type="project" value="UniProtKB-EC"/>
</dbReference>
<dbReference type="SUPFAM" id="SSF51011">
    <property type="entry name" value="Glycosyl hydrolase domain"/>
    <property type="match status" value="1"/>
</dbReference>
<evidence type="ECO:0000256" key="5">
    <source>
        <dbReference type="ARBA" id="ARBA00022801"/>
    </source>
</evidence>
<gene>
    <name evidence="9" type="ORF">HRJ53_06185</name>
</gene>
<keyword evidence="6" id="KW-0119">Carbohydrate metabolism</keyword>
<dbReference type="GO" id="GO:0000272">
    <property type="term" value="P:polysaccharide catabolic process"/>
    <property type="evidence" value="ECO:0007669"/>
    <property type="project" value="TreeGrafter"/>
</dbReference>
<comment type="similarity">
    <text evidence="2">Belongs to the glycosyl hydrolase 51 family.</text>
</comment>
<dbReference type="InterPro" id="IPR017853">
    <property type="entry name" value="GH"/>
</dbReference>
<proteinExistence type="inferred from homology"/>
<evidence type="ECO:0000256" key="3">
    <source>
        <dbReference type="ARBA" id="ARBA00011165"/>
    </source>
</evidence>
<evidence type="ECO:0000256" key="4">
    <source>
        <dbReference type="ARBA" id="ARBA00012670"/>
    </source>
</evidence>
<accession>A0A7V8NNH0</accession>
<comment type="subunit">
    <text evidence="3">Homohexamer; trimer of dimers.</text>
</comment>
<keyword evidence="10" id="KW-1185">Reference proteome</keyword>
<reference evidence="9" key="1">
    <citation type="submission" date="2020-06" db="EMBL/GenBank/DDBJ databases">
        <title>Legume-microbial interactions unlock mineral nutrients during tropical forest succession.</title>
        <authorList>
            <person name="Epihov D.Z."/>
        </authorList>
    </citation>
    <scope>NUCLEOTIDE SEQUENCE [LARGE SCALE GENOMIC DNA]</scope>
    <source>
        <strain evidence="9">Pan2503</strain>
    </source>
</reference>
<dbReference type="Gene3D" id="3.20.20.80">
    <property type="entry name" value="Glycosidases"/>
    <property type="match status" value="1"/>
</dbReference>
<dbReference type="PANTHER" id="PTHR43576:SF3">
    <property type="entry name" value="ALPHA-L-ARABINOFURANOSIDASE C"/>
    <property type="match status" value="1"/>
</dbReference>
<keyword evidence="5" id="KW-0378">Hydrolase</keyword>
<feature type="domain" description="Alpha-L-arabinofuranosidase C-terminal" evidence="8">
    <location>
        <begin position="293"/>
        <end position="493"/>
    </location>
</feature>
<dbReference type="InterPro" id="IPR055235">
    <property type="entry name" value="ASD1_cat"/>
</dbReference>
<dbReference type="Proteomes" id="UP000567293">
    <property type="component" value="Unassembled WGS sequence"/>
</dbReference>
<dbReference type="Pfam" id="PF22848">
    <property type="entry name" value="ASD1_dom"/>
    <property type="match status" value="1"/>
</dbReference>
<dbReference type="EMBL" id="JACDQQ010000615">
    <property type="protein sequence ID" value="MBA0084564.1"/>
    <property type="molecule type" value="Genomic_DNA"/>
</dbReference>
<dbReference type="InterPro" id="IPR010720">
    <property type="entry name" value="Alpha-L-AF_C"/>
</dbReference>
<dbReference type="InterPro" id="IPR013780">
    <property type="entry name" value="Glyco_hydro_b"/>
</dbReference>
<name>A0A7V8NNH0_9BACT</name>
<keyword evidence="7" id="KW-0326">Glycosidase</keyword>
<evidence type="ECO:0000259" key="8">
    <source>
        <dbReference type="SMART" id="SM00813"/>
    </source>
</evidence>
<evidence type="ECO:0000256" key="6">
    <source>
        <dbReference type="ARBA" id="ARBA00023277"/>
    </source>
</evidence>
<dbReference type="SMART" id="SM00813">
    <property type="entry name" value="Alpha-L-AF_C"/>
    <property type="match status" value="1"/>
</dbReference>
<comment type="catalytic activity">
    <reaction evidence="1">
        <text>Hydrolysis of terminal non-reducing alpha-L-arabinofuranoside residues in alpha-L-arabinosides.</text>
        <dbReference type="EC" id="3.2.1.55"/>
    </reaction>
</comment>
<evidence type="ECO:0000256" key="1">
    <source>
        <dbReference type="ARBA" id="ARBA00001462"/>
    </source>
</evidence>
<dbReference type="AlphaFoldDB" id="A0A7V8NNH0"/>
<comment type="caution">
    <text evidence="9">The sequence shown here is derived from an EMBL/GenBank/DDBJ whole genome shotgun (WGS) entry which is preliminary data.</text>
</comment>
<dbReference type="SUPFAM" id="SSF51445">
    <property type="entry name" value="(Trans)glycosidases"/>
    <property type="match status" value="1"/>
</dbReference>